<proteinExistence type="predicted"/>
<dbReference type="Proteomes" id="UP000504615">
    <property type="component" value="Unplaced"/>
</dbReference>
<dbReference type="KEGG" id="pbar:105430145"/>
<sequence length="217" mass="24367">MRGETLPAKTRRDATCFKNRTIPNTSKCTPHSDTRSLRGTIDDNDSTTTTQRYNYHGGGNIAMYIRSLNGQERRLGILLRPLSLSFSLPLPPSFPPPVAPLWRPLFVRGSQLTMSRGTARSRRLHYSQIDRSRSGRSPILASVCASRREAIVSKTTMKNEISRENDEEIVTNRAVTKLRVPVDSAARGTRELMAQPQPPTLDARRRGQAKRERAQQG</sequence>
<evidence type="ECO:0000313" key="3">
    <source>
        <dbReference type="RefSeq" id="XP_011641821.1"/>
    </source>
</evidence>
<evidence type="ECO:0000256" key="1">
    <source>
        <dbReference type="SAM" id="MobiDB-lite"/>
    </source>
</evidence>
<accession>A0A6I9WGQ9</accession>
<dbReference type="AlphaFoldDB" id="A0A6I9WGQ9"/>
<feature type="region of interest" description="Disordered" evidence="1">
    <location>
        <begin position="185"/>
        <end position="217"/>
    </location>
</feature>
<name>A0A6I9WGQ9_9HYME</name>
<dbReference type="RefSeq" id="XP_011641821.1">
    <property type="nucleotide sequence ID" value="XM_011643519.2"/>
</dbReference>
<dbReference type="GeneID" id="105430145"/>
<gene>
    <name evidence="3" type="primary">LOC105430145</name>
</gene>
<evidence type="ECO:0000313" key="2">
    <source>
        <dbReference type="Proteomes" id="UP000504615"/>
    </source>
</evidence>
<feature type="compositionally biased region" description="Basic and acidic residues" evidence="1">
    <location>
        <begin position="202"/>
        <end position="217"/>
    </location>
</feature>
<organism evidence="2 3">
    <name type="scientific">Pogonomyrmex barbatus</name>
    <name type="common">red harvester ant</name>
    <dbReference type="NCBI Taxonomy" id="144034"/>
    <lineage>
        <taxon>Eukaryota</taxon>
        <taxon>Metazoa</taxon>
        <taxon>Ecdysozoa</taxon>
        <taxon>Arthropoda</taxon>
        <taxon>Hexapoda</taxon>
        <taxon>Insecta</taxon>
        <taxon>Pterygota</taxon>
        <taxon>Neoptera</taxon>
        <taxon>Endopterygota</taxon>
        <taxon>Hymenoptera</taxon>
        <taxon>Apocrita</taxon>
        <taxon>Aculeata</taxon>
        <taxon>Formicoidea</taxon>
        <taxon>Formicidae</taxon>
        <taxon>Myrmicinae</taxon>
        <taxon>Pogonomyrmex</taxon>
    </lineage>
</organism>
<protein>
    <submittedName>
        <fullName evidence="3">Uncharacterized protein LOC105430145 isoform X1</fullName>
    </submittedName>
</protein>
<feature type="region of interest" description="Disordered" evidence="1">
    <location>
        <begin position="27"/>
        <end position="49"/>
    </location>
</feature>
<reference evidence="3" key="1">
    <citation type="submission" date="2025-08" db="UniProtKB">
        <authorList>
            <consortium name="RefSeq"/>
        </authorList>
    </citation>
    <scope>IDENTIFICATION</scope>
</reference>
<keyword evidence="2" id="KW-1185">Reference proteome</keyword>